<proteinExistence type="predicted"/>
<keyword evidence="1" id="KW-0472">Membrane</keyword>
<name>E3D9G9_GARV3</name>
<dbReference type="KEGG" id="gvg:HMPREF0421_20631"/>
<dbReference type="EMBL" id="CP002104">
    <property type="protein sequence ID" value="ADP38713.1"/>
    <property type="molecule type" value="Genomic_DNA"/>
</dbReference>
<keyword evidence="1" id="KW-0812">Transmembrane</keyword>
<gene>
    <name evidence="2" type="ordered locus">HMPREF0421_20631</name>
</gene>
<reference evidence="2 3" key="1">
    <citation type="journal article" date="2010" name="PLoS ONE">
        <title>Comparative genomics of Gardnerella vaginalis strains reveals substantial differences in metabolic and virulence potential.</title>
        <authorList>
            <person name="Yeoman C.J."/>
            <person name="Yildirim S."/>
            <person name="Thomas S.M."/>
            <person name="Durkin A.S."/>
            <person name="Torralba M."/>
            <person name="Sutton G."/>
            <person name="Buhay C.J."/>
            <person name="Ding Y."/>
            <person name="Dugan-Rocha S.P."/>
            <person name="Muzny D.M."/>
            <person name="Qin X."/>
            <person name="Gibbs R.A."/>
            <person name="Leigh S.R."/>
            <person name="Stumpf R."/>
            <person name="White B.A."/>
            <person name="Highlander S.K."/>
            <person name="Nelson K.E."/>
            <person name="Wilson B.A."/>
        </authorList>
    </citation>
    <scope>NUCLEOTIDE SEQUENCE [LARGE SCALE GENOMIC DNA]</scope>
    <source>
        <strain evidence="3">ATCC 14019 / 317</strain>
    </source>
</reference>
<feature type="transmembrane region" description="Helical" evidence="1">
    <location>
        <begin position="7"/>
        <end position="25"/>
    </location>
</feature>
<dbReference type="AlphaFoldDB" id="E3D9G9"/>
<keyword evidence="1" id="KW-1133">Transmembrane helix</keyword>
<accession>E3D9G9</accession>
<dbReference type="Proteomes" id="UP000001453">
    <property type="component" value="Chromosome"/>
</dbReference>
<evidence type="ECO:0000313" key="2">
    <source>
        <dbReference type="EMBL" id="ADP38713.1"/>
    </source>
</evidence>
<feature type="transmembrane region" description="Helical" evidence="1">
    <location>
        <begin position="31"/>
        <end position="55"/>
    </location>
</feature>
<evidence type="ECO:0000313" key="3">
    <source>
        <dbReference type="Proteomes" id="UP000001453"/>
    </source>
</evidence>
<evidence type="ECO:0000256" key="1">
    <source>
        <dbReference type="SAM" id="Phobius"/>
    </source>
</evidence>
<sequence>MKSGRYVTINFLYLRLIFCFSLVFYDWRFAIFLFSGCFYCNMTLYNAAYATWIIIKT</sequence>
<organism evidence="2 3">
    <name type="scientific">Gardnerella vaginalis (strain ATCC 14019 / 317)</name>
    <dbReference type="NCBI Taxonomy" id="525284"/>
    <lineage>
        <taxon>Bacteria</taxon>
        <taxon>Bacillati</taxon>
        <taxon>Actinomycetota</taxon>
        <taxon>Actinomycetes</taxon>
        <taxon>Bifidobacteriales</taxon>
        <taxon>Bifidobacteriaceae</taxon>
        <taxon>Gardnerella</taxon>
    </lineage>
</organism>
<protein>
    <submittedName>
        <fullName evidence="2">Uncharacterized protein</fullName>
    </submittedName>
</protein>
<dbReference type="HOGENOM" id="CLU_2990217_0_0_11"/>